<dbReference type="RefSeq" id="WP_076545275.1">
    <property type="nucleotide sequence ID" value="NZ_FTNC01000013.1"/>
</dbReference>
<dbReference type="STRING" id="56779.SAMN05421834_11329"/>
<dbReference type="AlphaFoldDB" id="A0A1N6Y452"/>
<keyword evidence="5" id="KW-0413">Isomerase</keyword>
<feature type="domain" description="UvrD-like helicase ATP-binding" evidence="11">
    <location>
        <begin position="1"/>
        <end position="441"/>
    </location>
</feature>
<dbReference type="GO" id="GO:0003677">
    <property type="term" value="F:DNA binding"/>
    <property type="evidence" value="ECO:0007669"/>
    <property type="project" value="InterPro"/>
</dbReference>
<evidence type="ECO:0000256" key="5">
    <source>
        <dbReference type="ARBA" id="ARBA00023235"/>
    </source>
</evidence>
<dbReference type="GO" id="GO:0004527">
    <property type="term" value="F:exonuclease activity"/>
    <property type="evidence" value="ECO:0007669"/>
    <property type="project" value="UniProtKB-KW"/>
</dbReference>
<dbReference type="GO" id="GO:0005829">
    <property type="term" value="C:cytosol"/>
    <property type="evidence" value="ECO:0007669"/>
    <property type="project" value="TreeGrafter"/>
</dbReference>
<keyword evidence="2 9" id="KW-0378">Hydrolase</keyword>
<evidence type="ECO:0000256" key="7">
    <source>
        <dbReference type="ARBA" id="ARBA00034808"/>
    </source>
</evidence>
<dbReference type="GO" id="GO:0043138">
    <property type="term" value="F:3'-5' DNA helicase activity"/>
    <property type="evidence" value="ECO:0007669"/>
    <property type="project" value="UniProtKB-EC"/>
</dbReference>
<dbReference type="InterPro" id="IPR027417">
    <property type="entry name" value="P-loop_NTPase"/>
</dbReference>
<dbReference type="Pfam" id="PF13361">
    <property type="entry name" value="UvrD_C"/>
    <property type="match status" value="1"/>
</dbReference>
<dbReference type="InterPro" id="IPR014016">
    <property type="entry name" value="UvrD-like_ATP-bd"/>
</dbReference>
<dbReference type="Pfam" id="PF00580">
    <property type="entry name" value="UvrD-helicase"/>
    <property type="match status" value="1"/>
</dbReference>
<dbReference type="EMBL" id="FTNC01000013">
    <property type="protein sequence ID" value="SIR09281.1"/>
    <property type="molecule type" value="Genomic_DNA"/>
</dbReference>
<evidence type="ECO:0000256" key="10">
    <source>
        <dbReference type="SAM" id="MobiDB-lite"/>
    </source>
</evidence>
<evidence type="ECO:0000313" key="14">
    <source>
        <dbReference type="Proteomes" id="UP000185669"/>
    </source>
</evidence>
<organism evidence="13 14">
    <name type="scientific">Halanaerobium kushneri</name>
    <dbReference type="NCBI Taxonomy" id="56779"/>
    <lineage>
        <taxon>Bacteria</taxon>
        <taxon>Bacillati</taxon>
        <taxon>Bacillota</taxon>
        <taxon>Clostridia</taxon>
        <taxon>Halanaerobiales</taxon>
        <taxon>Halanaerobiaceae</taxon>
        <taxon>Halanaerobium</taxon>
    </lineage>
</organism>
<protein>
    <recommendedName>
        <fullName evidence="7">DNA 3'-5' helicase</fullName>
        <ecNumber evidence="7">5.6.2.4</ecNumber>
    </recommendedName>
</protein>
<evidence type="ECO:0000256" key="1">
    <source>
        <dbReference type="ARBA" id="ARBA00022741"/>
    </source>
</evidence>
<evidence type="ECO:0000259" key="12">
    <source>
        <dbReference type="PROSITE" id="PS51217"/>
    </source>
</evidence>
<dbReference type="SUPFAM" id="SSF52540">
    <property type="entry name" value="P-loop containing nucleoside triphosphate hydrolases"/>
    <property type="match status" value="1"/>
</dbReference>
<dbReference type="PANTHER" id="PTHR11070:SF67">
    <property type="entry name" value="DNA 3'-5' HELICASE"/>
    <property type="match status" value="1"/>
</dbReference>
<dbReference type="PANTHER" id="PTHR11070">
    <property type="entry name" value="UVRD / RECB / PCRA DNA HELICASE FAMILY MEMBER"/>
    <property type="match status" value="1"/>
</dbReference>
<dbReference type="GO" id="GO:0000725">
    <property type="term" value="P:recombinational repair"/>
    <property type="evidence" value="ECO:0007669"/>
    <property type="project" value="TreeGrafter"/>
</dbReference>
<evidence type="ECO:0000256" key="3">
    <source>
        <dbReference type="ARBA" id="ARBA00022806"/>
    </source>
</evidence>
<proteinExistence type="predicted"/>
<dbReference type="InterPro" id="IPR014017">
    <property type="entry name" value="DNA_helicase_UvrD-like_C"/>
</dbReference>
<gene>
    <name evidence="13" type="ORF">SAMN05421834_11329</name>
</gene>
<evidence type="ECO:0000259" key="11">
    <source>
        <dbReference type="PROSITE" id="PS51198"/>
    </source>
</evidence>
<feature type="domain" description="UvrD-like helicase C-terminal" evidence="12">
    <location>
        <begin position="442"/>
        <end position="741"/>
    </location>
</feature>
<evidence type="ECO:0000313" key="13">
    <source>
        <dbReference type="EMBL" id="SIR09281.1"/>
    </source>
</evidence>
<keyword evidence="1 9" id="KW-0547">Nucleotide-binding</keyword>
<accession>A0A1N6Y452</accession>
<evidence type="ECO:0000256" key="6">
    <source>
        <dbReference type="ARBA" id="ARBA00034617"/>
    </source>
</evidence>
<feature type="region of interest" description="Disordered" evidence="10">
    <location>
        <begin position="875"/>
        <end position="910"/>
    </location>
</feature>
<keyword evidence="3 9" id="KW-0347">Helicase</keyword>
<reference evidence="14" key="1">
    <citation type="submission" date="2017-01" db="EMBL/GenBank/DDBJ databases">
        <authorList>
            <person name="Varghese N."/>
            <person name="Submissions S."/>
        </authorList>
    </citation>
    <scope>NUCLEOTIDE SEQUENCE [LARGE SCALE GENOMIC DNA]</scope>
    <source>
        <strain evidence="14">ATCC 700103</strain>
    </source>
</reference>
<dbReference type="Proteomes" id="UP000185669">
    <property type="component" value="Unassembled WGS sequence"/>
</dbReference>
<dbReference type="GO" id="GO:0016887">
    <property type="term" value="F:ATP hydrolysis activity"/>
    <property type="evidence" value="ECO:0007669"/>
    <property type="project" value="RHEA"/>
</dbReference>
<evidence type="ECO:0000256" key="4">
    <source>
        <dbReference type="ARBA" id="ARBA00022840"/>
    </source>
</evidence>
<evidence type="ECO:0000256" key="2">
    <source>
        <dbReference type="ARBA" id="ARBA00022801"/>
    </source>
</evidence>
<keyword evidence="4 9" id="KW-0067">ATP-binding</keyword>
<dbReference type="EC" id="5.6.2.4" evidence="7"/>
<evidence type="ECO:0000256" key="8">
    <source>
        <dbReference type="ARBA" id="ARBA00048988"/>
    </source>
</evidence>
<comment type="catalytic activity">
    <reaction evidence="8">
        <text>ATP + H2O = ADP + phosphate + H(+)</text>
        <dbReference type="Rhea" id="RHEA:13065"/>
        <dbReference type="ChEBI" id="CHEBI:15377"/>
        <dbReference type="ChEBI" id="CHEBI:15378"/>
        <dbReference type="ChEBI" id="CHEBI:30616"/>
        <dbReference type="ChEBI" id="CHEBI:43474"/>
        <dbReference type="ChEBI" id="CHEBI:456216"/>
        <dbReference type="EC" id="5.6.2.4"/>
    </reaction>
</comment>
<keyword evidence="14" id="KW-1185">Reference proteome</keyword>
<comment type="catalytic activity">
    <reaction evidence="6">
        <text>Couples ATP hydrolysis with the unwinding of duplex DNA by translocating in the 3'-5' direction.</text>
        <dbReference type="EC" id="5.6.2.4"/>
    </reaction>
</comment>
<dbReference type="PROSITE" id="PS51217">
    <property type="entry name" value="UVRD_HELICASE_CTER"/>
    <property type="match status" value="1"/>
</dbReference>
<feature type="binding site" evidence="9">
    <location>
        <begin position="7"/>
        <end position="14"/>
    </location>
    <ligand>
        <name>ATP</name>
        <dbReference type="ChEBI" id="CHEBI:30616"/>
    </ligand>
</feature>
<evidence type="ECO:0000256" key="9">
    <source>
        <dbReference type="PROSITE-ProRule" id="PRU00560"/>
    </source>
</evidence>
<keyword evidence="13" id="KW-0269">Exonuclease</keyword>
<name>A0A1N6Y452_9FIRM</name>
<dbReference type="InterPro" id="IPR000212">
    <property type="entry name" value="DNA_helicase_UvrD/REP"/>
</dbReference>
<dbReference type="Gene3D" id="3.40.50.300">
    <property type="entry name" value="P-loop containing nucleotide triphosphate hydrolases"/>
    <property type="match status" value="4"/>
</dbReference>
<sequence>MKKVIKASAGTGKTYRLSLEYLAALLNGIDFSEIIVMTFTKKATAEIKNRILDHLRAIITEGPEKKNIINSLKDIYPELEVEPEKLEIIYRKMILNDEDIKIFTIDAFTNQIFNRGIAPYLSLYNYQIIDDSQNQEIIEELLKIILNNQDYYESMQSFLEANSARNLEPYLKFIRDIVDNAWKFMLLESSDLKLKEKLPQAEISDLFEESYQTLKEVAKLRGEEFSSSYFVKAGLPFFEQYPELNSRTKKKNFLYQKRNYLLNNSYWSGNKLRAQKTADLKEKLEYEYQLFREKLAAEVYNQEVIPAEKEIINFASLVLDIYEQLKFKTGKFTHSDISNYTFKYLKSEKIGLIKVGQASSYLLDLLGGEYKALFIDEFQDTSILQWKILRPLIKKASDFIAVGDEKQSIYGWRGGEKKLFASLEEIIEAETERLECCYRSDQNIIKLLNNFFEQSEVDWEYHPVEANSKDSGLTKVIYGGSSAFYNTDTKTFESLGAEKQREIEDLNSKIKENLPAEIAADIKAKYAADYGQVSVLARTSNELNTIAESLEKEGVPYILENRNSLLAAALPKAVYDFLYFAAYRDFYSLLKFLRSDLVKIDNQILKLILKKQKLLKDYFTSRQKIELKQEFKLLYTNDKQLPENKMNNLIKTFKKIKKLIDGDYQEIINYLYQQTELLGLAADNSLSLKNLYSFFEILNSFSSLKELLNYLAENRESEELKQQKVENKDAVSLMTIHQAKGLSLPAEYYYWNPGRRSGMSSGGINFYLDFDQKYEKLNDYLFIQDQYLAILDWLDYDFKEKAEKKAEMEEINNLYVALSRAEKDLHLYIEAPRKIKPAQDLMWAGSSYDYYEKMLLNAVAGDKLTDLLEQESVGEPLQIEEDNSSGKHKLNPLNKYLKQKKHEPRSEENEEKYAYFKKQSSSLKISAKKLKGLALHYYLENIKYNSEKEKISARRLLKSKYGNLLGEEKIKAVIKKAQIFIADNPDIFSKKYQIFNEYLLKEKDIAEEKHYRIDRLLVDRAEKKIKIIDYKSGSYRNPEQLKKYKQLLTAELNSEWEITVSFVDV</sequence>
<dbReference type="PROSITE" id="PS51198">
    <property type="entry name" value="UVRD_HELICASE_ATP_BIND"/>
    <property type="match status" value="1"/>
</dbReference>
<keyword evidence="13" id="KW-0540">Nuclease</keyword>
<dbReference type="GO" id="GO:0005524">
    <property type="term" value="F:ATP binding"/>
    <property type="evidence" value="ECO:0007669"/>
    <property type="project" value="UniProtKB-UniRule"/>
</dbReference>
<dbReference type="OrthoDB" id="9810135at2"/>